<protein>
    <submittedName>
        <fullName evidence="1">Uncharacterized protein</fullName>
    </submittedName>
</protein>
<gene>
    <name evidence="1" type="ORF">DJ90_6016</name>
</gene>
<evidence type="ECO:0000313" key="2">
    <source>
        <dbReference type="Proteomes" id="UP000029278"/>
    </source>
</evidence>
<evidence type="ECO:0000313" key="1">
    <source>
        <dbReference type="EMBL" id="KFM93803.1"/>
    </source>
</evidence>
<sequence length="43" mass="4995">MKRTAVKKKMQLESEPLTVLRIGYLSKQLQILISCLPQMARHL</sequence>
<dbReference type="EMBL" id="JMQA01000051">
    <property type="protein sequence ID" value="KFM93803.1"/>
    <property type="molecule type" value="Genomic_DNA"/>
</dbReference>
<proteinExistence type="predicted"/>
<dbReference type="AlphaFoldDB" id="A0A090Y4X3"/>
<dbReference type="STRING" id="44252.DJ90_6016"/>
<name>A0A090Y4X3_PAEMA</name>
<dbReference type="Proteomes" id="UP000029278">
    <property type="component" value="Unassembled WGS sequence"/>
</dbReference>
<reference evidence="1 2" key="1">
    <citation type="submission" date="2014-04" db="EMBL/GenBank/DDBJ databases">
        <authorList>
            <person name="Bishop-Lilly K.A."/>
            <person name="Broomall S.M."/>
            <person name="Chain P.S."/>
            <person name="Chertkov O."/>
            <person name="Coyne S.R."/>
            <person name="Daligault H.E."/>
            <person name="Davenport K.W."/>
            <person name="Erkkila T."/>
            <person name="Frey K.G."/>
            <person name="Gibbons H.S."/>
            <person name="Gu W."/>
            <person name="Jaissle J."/>
            <person name="Johnson S.L."/>
            <person name="Koroleva G.I."/>
            <person name="Ladner J.T."/>
            <person name="Lo C.-C."/>
            <person name="Minogue T.D."/>
            <person name="Munk C."/>
            <person name="Palacios G.F."/>
            <person name="Redden C.L."/>
            <person name="Rosenzweig C.N."/>
            <person name="Scholz M.B."/>
            <person name="Teshima H."/>
            <person name="Xu Y."/>
        </authorList>
    </citation>
    <scope>NUCLEOTIDE SEQUENCE [LARGE SCALE GENOMIC DNA]</scope>
    <source>
        <strain evidence="1 2">8244</strain>
    </source>
</reference>
<organism evidence="1 2">
    <name type="scientific">Paenibacillus macerans</name>
    <name type="common">Bacillus macerans</name>
    <dbReference type="NCBI Taxonomy" id="44252"/>
    <lineage>
        <taxon>Bacteria</taxon>
        <taxon>Bacillati</taxon>
        <taxon>Bacillota</taxon>
        <taxon>Bacilli</taxon>
        <taxon>Bacillales</taxon>
        <taxon>Paenibacillaceae</taxon>
        <taxon>Paenibacillus</taxon>
    </lineage>
</organism>
<comment type="caution">
    <text evidence="1">The sequence shown here is derived from an EMBL/GenBank/DDBJ whole genome shotgun (WGS) entry which is preliminary data.</text>
</comment>
<dbReference type="HOGENOM" id="CLU_3236976_0_0_9"/>
<keyword evidence="2" id="KW-1185">Reference proteome</keyword>
<accession>A0A090Y4X3</accession>